<keyword evidence="9 12" id="KW-0472">Membrane</keyword>
<dbReference type="GO" id="GO:0006811">
    <property type="term" value="P:monoatomic ion transport"/>
    <property type="evidence" value="ECO:0007669"/>
    <property type="project" value="UniProtKB-KW"/>
</dbReference>
<gene>
    <name evidence="17" type="ORF">DFR37_107182</name>
</gene>
<evidence type="ECO:0000256" key="2">
    <source>
        <dbReference type="ARBA" id="ARBA00009810"/>
    </source>
</evidence>
<keyword evidence="8 13" id="KW-0798">TonB box</keyword>
<organism evidence="17 18">
    <name type="scientific">Eoetvoesiella caeni</name>
    <dbReference type="NCBI Taxonomy" id="645616"/>
    <lineage>
        <taxon>Bacteria</taxon>
        <taxon>Pseudomonadati</taxon>
        <taxon>Pseudomonadota</taxon>
        <taxon>Betaproteobacteria</taxon>
        <taxon>Burkholderiales</taxon>
        <taxon>Alcaligenaceae</taxon>
        <taxon>Eoetvoesiella</taxon>
    </lineage>
</organism>
<evidence type="ECO:0000256" key="7">
    <source>
        <dbReference type="ARBA" id="ARBA00023065"/>
    </source>
</evidence>
<dbReference type="OrthoDB" id="183532at2"/>
<feature type="chain" id="PRO_5016850294" evidence="14">
    <location>
        <begin position="24"/>
        <end position="627"/>
    </location>
</feature>
<feature type="domain" description="TonB-dependent receptor plug" evidence="16">
    <location>
        <begin position="47"/>
        <end position="152"/>
    </location>
</feature>
<protein>
    <submittedName>
        <fullName evidence="17">Vitamin B12 transporter</fullName>
    </submittedName>
</protein>
<evidence type="ECO:0000256" key="12">
    <source>
        <dbReference type="PROSITE-ProRule" id="PRU01360"/>
    </source>
</evidence>
<dbReference type="PANTHER" id="PTHR30069:SF53">
    <property type="entry name" value="COLICIN I RECEPTOR-RELATED"/>
    <property type="match status" value="1"/>
</dbReference>
<dbReference type="GO" id="GO:0015889">
    <property type="term" value="P:cobalamin transport"/>
    <property type="evidence" value="ECO:0007669"/>
    <property type="project" value="TreeGrafter"/>
</dbReference>
<evidence type="ECO:0000259" key="15">
    <source>
        <dbReference type="Pfam" id="PF00593"/>
    </source>
</evidence>
<keyword evidence="10" id="KW-0675">Receptor</keyword>
<keyword evidence="6 14" id="KW-0732">Signal</keyword>
<evidence type="ECO:0000256" key="3">
    <source>
        <dbReference type="ARBA" id="ARBA00022448"/>
    </source>
</evidence>
<dbReference type="SUPFAM" id="SSF56935">
    <property type="entry name" value="Porins"/>
    <property type="match status" value="1"/>
</dbReference>
<dbReference type="EMBL" id="QNRQ01000007">
    <property type="protein sequence ID" value="RBP38418.1"/>
    <property type="molecule type" value="Genomic_DNA"/>
</dbReference>
<dbReference type="Proteomes" id="UP000253628">
    <property type="component" value="Unassembled WGS sequence"/>
</dbReference>
<evidence type="ECO:0000256" key="13">
    <source>
        <dbReference type="RuleBase" id="RU003357"/>
    </source>
</evidence>
<evidence type="ECO:0000256" key="14">
    <source>
        <dbReference type="SAM" id="SignalP"/>
    </source>
</evidence>
<keyword evidence="4 12" id="KW-1134">Transmembrane beta strand</keyword>
<dbReference type="InterPro" id="IPR000531">
    <property type="entry name" value="Beta-barrel_TonB"/>
</dbReference>
<dbReference type="Pfam" id="PF07715">
    <property type="entry name" value="Plug"/>
    <property type="match status" value="1"/>
</dbReference>
<dbReference type="RefSeq" id="WP_113933970.1">
    <property type="nucleotide sequence ID" value="NZ_JACCEU010000008.1"/>
</dbReference>
<evidence type="ECO:0000256" key="9">
    <source>
        <dbReference type="ARBA" id="ARBA00023136"/>
    </source>
</evidence>
<proteinExistence type="inferred from homology"/>
<dbReference type="InterPro" id="IPR036942">
    <property type="entry name" value="Beta-barrel_TonB_sf"/>
</dbReference>
<dbReference type="PANTHER" id="PTHR30069">
    <property type="entry name" value="TONB-DEPENDENT OUTER MEMBRANE RECEPTOR"/>
    <property type="match status" value="1"/>
</dbReference>
<evidence type="ECO:0000313" key="18">
    <source>
        <dbReference type="Proteomes" id="UP000253628"/>
    </source>
</evidence>
<dbReference type="CDD" id="cd01347">
    <property type="entry name" value="ligand_gated_channel"/>
    <property type="match status" value="1"/>
</dbReference>
<dbReference type="InterPro" id="IPR039426">
    <property type="entry name" value="TonB-dep_rcpt-like"/>
</dbReference>
<dbReference type="Gene3D" id="2.170.130.10">
    <property type="entry name" value="TonB-dependent receptor, plug domain"/>
    <property type="match status" value="1"/>
</dbReference>
<dbReference type="Gene3D" id="2.40.170.20">
    <property type="entry name" value="TonB-dependent receptor, beta-barrel domain"/>
    <property type="match status" value="1"/>
</dbReference>
<sequence length="627" mass="68265">MNPKPTLRALAAAACALPLASLAQTASQIPQLEHVVVTPSRIAQLEKETLGDVTVIDSKELEQAGQSSLAEVLSRHHGIEMYNSGGPQTATGVFLRGTNANQTLVLVDGLRINGSTTGSVNWNAIDPANIDRVEIVRGAASSLYGSDAIGGVINIITKKSGADRPLSAYANLGLGSYNTFKSSLGLSGASSGWDYALATSLADSGGYSVTSYPGRTDNDGYTQHTLSASLGYKWRPGHHLGITAYNGYTRGDTDAYFATPEPALAITRQEAYSLTSTDDITDFWQSVLRFGFTRDAGDNRDPDSSSTFGSLQRMYTWQNNLKLSSGQQVSLVLERREERTLGSQPYLTEQRNTNAAGLIYRGNFGAHHVQASVRNDNISGYGNQTTGGLAYDFDISDQWRIGVAGNTGFKAPTFADLYYPLSAPYYDYKGNPDLKPEKSRNVEASLRYQTETTKLAAVVYQNKIRDLVSTYVCQSYAGGWCVLGRPENVNEATIRGLTLTAEQRFGATTVRANADFVNPKDDSNGNQLARRARQVYRLNADHRINQWVLGGEYMFVGKRYDDGANKNSLGGYGLLNLTASYDFTKNVAVQVRWNNVLNKEYSNALYNAPYGYNTAGSNVFVNLAVRM</sequence>
<evidence type="ECO:0000313" key="17">
    <source>
        <dbReference type="EMBL" id="RBP38418.1"/>
    </source>
</evidence>
<comment type="subcellular location">
    <subcellularLocation>
        <location evidence="1 12">Cell outer membrane</location>
        <topology evidence="1 12">Multi-pass membrane protein</topology>
    </subcellularLocation>
</comment>
<dbReference type="AlphaFoldDB" id="A0A366HB91"/>
<evidence type="ECO:0000256" key="1">
    <source>
        <dbReference type="ARBA" id="ARBA00004571"/>
    </source>
</evidence>
<feature type="signal peptide" evidence="14">
    <location>
        <begin position="1"/>
        <end position="23"/>
    </location>
</feature>
<comment type="caution">
    <text evidence="17">The sequence shown here is derived from an EMBL/GenBank/DDBJ whole genome shotgun (WGS) entry which is preliminary data.</text>
</comment>
<evidence type="ECO:0000256" key="10">
    <source>
        <dbReference type="ARBA" id="ARBA00023170"/>
    </source>
</evidence>
<accession>A0A366HB91</accession>
<dbReference type="PROSITE" id="PS52016">
    <property type="entry name" value="TONB_DEPENDENT_REC_3"/>
    <property type="match status" value="1"/>
</dbReference>
<keyword evidence="7" id="KW-0406">Ion transport</keyword>
<evidence type="ECO:0000259" key="16">
    <source>
        <dbReference type="Pfam" id="PF07715"/>
    </source>
</evidence>
<dbReference type="InterPro" id="IPR037066">
    <property type="entry name" value="Plug_dom_sf"/>
</dbReference>
<keyword evidence="3 12" id="KW-0813">Transport</keyword>
<keyword evidence="5 12" id="KW-0812">Transmembrane</keyword>
<reference evidence="17 18" key="1">
    <citation type="submission" date="2018-06" db="EMBL/GenBank/DDBJ databases">
        <title>Genomic Encyclopedia of Type Strains, Phase IV (KMG-IV): sequencing the most valuable type-strain genomes for metagenomic binning, comparative biology and taxonomic classification.</title>
        <authorList>
            <person name="Goeker M."/>
        </authorList>
    </citation>
    <scope>NUCLEOTIDE SEQUENCE [LARGE SCALE GENOMIC DNA]</scope>
    <source>
        <strain evidence="17 18">DSM 25520</strain>
    </source>
</reference>
<evidence type="ECO:0000256" key="8">
    <source>
        <dbReference type="ARBA" id="ARBA00023077"/>
    </source>
</evidence>
<dbReference type="GO" id="GO:0009279">
    <property type="term" value="C:cell outer membrane"/>
    <property type="evidence" value="ECO:0007669"/>
    <property type="project" value="UniProtKB-SubCell"/>
</dbReference>
<evidence type="ECO:0000256" key="5">
    <source>
        <dbReference type="ARBA" id="ARBA00022692"/>
    </source>
</evidence>
<feature type="domain" description="TonB-dependent receptor-like beta-barrel" evidence="15">
    <location>
        <begin position="178"/>
        <end position="596"/>
    </location>
</feature>
<evidence type="ECO:0000256" key="6">
    <source>
        <dbReference type="ARBA" id="ARBA00022729"/>
    </source>
</evidence>
<dbReference type="InterPro" id="IPR012910">
    <property type="entry name" value="Plug_dom"/>
</dbReference>
<keyword evidence="11 12" id="KW-0998">Cell outer membrane</keyword>
<comment type="similarity">
    <text evidence="2 12 13">Belongs to the TonB-dependent receptor family.</text>
</comment>
<dbReference type="Pfam" id="PF00593">
    <property type="entry name" value="TonB_dep_Rec_b-barrel"/>
    <property type="match status" value="1"/>
</dbReference>
<name>A0A366HB91_9BURK</name>
<keyword evidence="18" id="KW-1185">Reference proteome</keyword>
<evidence type="ECO:0000256" key="4">
    <source>
        <dbReference type="ARBA" id="ARBA00022452"/>
    </source>
</evidence>
<evidence type="ECO:0000256" key="11">
    <source>
        <dbReference type="ARBA" id="ARBA00023237"/>
    </source>
</evidence>